<keyword evidence="1" id="KW-1133">Transmembrane helix</keyword>
<reference evidence="2" key="1">
    <citation type="submission" date="2019-11" db="UniProtKB">
        <authorList>
            <consortium name="WormBaseParasite"/>
        </authorList>
    </citation>
    <scope>IDENTIFICATION</scope>
</reference>
<evidence type="ECO:0000256" key="1">
    <source>
        <dbReference type="SAM" id="Phobius"/>
    </source>
</evidence>
<proteinExistence type="predicted"/>
<name>A0A5K3EYW7_MESCO</name>
<accession>A0A5K3EYW7</accession>
<organism evidence="2">
    <name type="scientific">Mesocestoides corti</name>
    <name type="common">Flatworm</name>
    <dbReference type="NCBI Taxonomy" id="53468"/>
    <lineage>
        <taxon>Eukaryota</taxon>
        <taxon>Metazoa</taxon>
        <taxon>Spiralia</taxon>
        <taxon>Lophotrochozoa</taxon>
        <taxon>Platyhelminthes</taxon>
        <taxon>Cestoda</taxon>
        <taxon>Eucestoda</taxon>
        <taxon>Cyclophyllidea</taxon>
        <taxon>Mesocestoididae</taxon>
        <taxon>Mesocestoides</taxon>
    </lineage>
</organism>
<sequence>MMAPCLECLYSTTQVLLRLENMRWMRQDFQANISMVLTLQCLVVWCCGIAPLTPIMIGQVSRKSMSNQSSYAEDNSAGSSTDFALIAVSVMSAGLVPPSNLVVAVTNYTIATISFRSNVKLRLVSQPGLFGSKYFCALVVQ</sequence>
<protein>
    <submittedName>
        <fullName evidence="2">G_PROTEIN_RECEP_F1_2 domain-containing protein</fullName>
    </submittedName>
</protein>
<keyword evidence="1" id="KW-0472">Membrane</keyword>
<dbReference type="AlphaFoldDB" id="A0A5K3EYW7"/>
<feature type="transmembrane region" description="Helical" evidence="1">
    <location>
        <begin position="33"/>
        <end position="57"/>
    </location>
</feature>
<evidence type="ECO:0000313" key="2">
    <source>
        <dbReference type="WBParaSite" id="MCU_004234-RA"/>
    </source>
</evidence>
<dbReference type="WBParaSite" id="MCU_004234-RA">
    <property type="protein sequence ID" value="MCU_004234-RA"/>
    <property type="gene ID" value="MCU_004234"/>
</dbReference>
<keyword evidence="1" id="KW-0812">Transmembrane</keyword>